<dbReference type="EMBL" id="PEYT01000009">
    <property type="protein sequence ID" value="PIS23194.1"/>
    <property type="molecule type" value="Genomic_DNA"/>
</dbReference>
<dbReference type="InterPro" id="IPR036583">
    <property type="entry name" value="23S_rRNA_IVS_sf"/>
</dbReference>
<dbReference type="AlphaFoldDB" id="A0A2H0XE30"/>
<accession>A0A2H0XE30</accession>
<evidence type="ECO:0000313" key="1">
    <source>
        <dbReference type="EMBL" id="PIS23194.1"/>
    </source>
</evidence>
<dbReference type="Proteomes" id="UP000230340">
    <property type="component" value="Unassembled WGS sequence"/>
</dbReference>
<reference evidence="2" key="1">
    <citation type="submission" date="2017-09" db="EMBL/GenBank/DDBJ databases">
        <title>Depth-based differentiation of microbial function through sediment-hosted aquifers and enrichment of novel symbionts in the deep terrestrial subsurface.</title>
        <authorList>
            <person name="Probst A.J."/>
            <person name="Ladd B."/>
            <person name="Jarett J.K."/>
            <person name="Geller-Mcgrath D.E."/>
            <person name="Sieber C.M.K."/>
            <person name="Emerson J.B."/>
            <person name="Anantharaman K."/>
            <person name="Thomas B.C."/>
            <person name="Malmstrom R."/>
            <person name="Stieglmeier M."/>
            <person name="Klingl A."/>
            <person name="Woyke T."/>
            <person name="Ryan C.M."/>
            <person name="Banfield J.F."/>
        </authorList>
    </citation>
    <scope>NUCLEOTIDE SEQUENCE [LARGE SCALE GENOMIC DNA]</scope>
</reference>
<dbReference type="Gene3D" id="1.20.1440.60">
    <property type="entry name" value="23S rRNA-intervening sequence"/>
    <property type="match status" value="1"/>
</dbReference>
<evidence type="ECO:0000313" key="2">
    <source>
        <dbReference type="Proteomes" id="UP000230340"/>
    </source>
</evidence>
<proteinExistence type="predicted"/>
<gene>
    <name evidence="1" type="ORF">COT49_01410</name>
</gene>
<organism evidence="1 2">
    <name type="scientific">candidate division WWE3 bacterium CG08_land_8_20_14_0_20_40_13</name>
    <dbReference type="NCBI Taxonomy" id="1975084"/>
    <lineage>
        <taxon>Bacteria</taxon>
        <taxon>Katanobacteria</taxon>
    </lineage>
</organism>
<protein>
    <submittedName>
        <fullName evidence="1">Four helix bundle protein</fullName>
    </submittedName>
</protein>
<dbReference type="NCBIfam" id="TIGR04258">
    <property type="entry name" value="4helix_suffix"/>
    <property type="match status" value="1"/>
</dbReference>
<dbReference type="SUPFAM" id="SSF158446">
    <property type="entry name" value="IVS-encoded protein-like"/>
    <property type="match status" value="1"/>
</dbReference>
<dbReference type="InterPro" id="IPR012657">
    <property type="entry name" value="23S_rRNA-intervening_sequence"/>
</dbReference>
<dbReference type="InterPro" id="IPR026354">
    <property type="entry name" value="4helix_suffix_dom"/>
</dbReference>
<sequence>MENYKRLNTYVLATVIFDLTDSFCKKYISYKSRTNDQMVQAARSGKQNIAEGYSLASTEGYIKLLGVAKASFKELSADYEDYLRQNKLTIWIKDDPRIRAFRDFRASWIDSEGNYPNTPKIPNSPEEFANMLLTFCQMETYMLYKQGLALEEKFVKEGGFSENLFKKRLARKYSSF</sequence>
<name>A0A2H0XE30_UNCKA</name>
<comment type="caution">
    <text evidence="1">The sequence shown here is derived from an EMBL/GenBank/DDBJ whole genome shotgun (WGS) entry which is preliminary data.</text>
</comment>
<dbReference type="NCBIfam" id="TIGR02436">
    <property type="entry name" value="four helix bundle protein"/>
    <property type="match status" value="1"/>
</dbReference>